<dbReference type="Proteomes" id="UP000036681">
    <property type="component" value="Unplaced"/>
</dbReference>
<name>A0A0M3IVI7_ASCLU</name>
<evidence type="ECO:0000313" key="1">
    <source>
        <dbReference type="Proteomes" id="UP000036681"/>
    </source>
</evidence>
<keyword evidence="1" id="KW-1185">Reference proteome</keyword>
<dbReference type="AlphaFoldDB" id="A0A0M3IVI7"/>
<organism evidence="1 2">
    <name type="scientific">Ascaris lumbricoides</name>
    <name type="common">Giant roundworm</name>
    <dbReference type="NCBI Taxonomy" id="6252"/>
    <lineage>
        <taxon>Eukaryota</taxon>
        <taxon>Metazoa</taxon>
        <taxon>Ecdysozoa</taxon>
        <taxon>Nematoda</taxon>
        <taxon>Chromadorea</taxon>
        <taxon>Rhabditida</taxon>
        <taxon>Spirurina</taxon>
        <taxon>Ascaridomorpha</taxon>
        <taxon>Ascaridoidea</taxon>
        <taxon>Ascarididae</taxon>
        <taxon>Ascaris</taxon>
    </lineage>
</organism>
<reference evidence="2" key="1">
    <citation type="submission" date="2017-02" db="UniProtKB">
        <authorList>
            <consortium name="WormBaseParasite"/>
        </authorList>
    </citation>
    <scope>IDENTIFICATION</scope>
</reference>
<evidence type="ECO:0000313" key="2">
    <source>
        <dbReference type="WBParaSite" id="ALUE_0002276501-mRNA-1"/>
    </source>
</evidence>
<proteinExistence type="predicted"/>
<sequence length="228" mass="26042">MSPRLIRIRFKLEQEFITGLSSLDDPDQVSNQLAAIAVLKKYNLEELLDIFLQQKMAVKESVSLGSQSLIDVIWRIRRTFECVQHVFIDGQLLSILRVFQNPDWMPKSLGDWINDEPLSFAKCLRAEIESTNEQCASLPIESLDCKVNWPVIGESVAVYNRFFGNSLIDKFQALISCELSNIEHELLDKFGSIDSHPAALFKKRARKFDSLLATGLSQQLVEFDFIFP</sequence>
<protein>
    <submittedName>
        <fullName evidence="2">COMM domain-containing protein</fullName>
    </submittedName>
</protein>
<dbReference type="WBParaSite" id="ALUE_0002276501-mRNA-1">
    <property type="protein sequence ID" value="ALUE_0002276501-mRNA-1"/>
    <property type="gene ID" value="ALUE_0002276501"/>
</dbReference>
<accession>A0A0M3IVI7</accession>